<dbReference type="Pfam" id="PF12511">
    <property type="entry name" value="DUF3716"/>
    <property type="match status" value="1"/>
</dbReference>
<accession>A0A135RNX3</accession>
<proteinExistence type="predicted"/>
<feature type="region of interest" description="Disordered" evidence="2">
    <location>
        <begin position="537"/>
        <end position="562"/>
    </location>
</feature>
<dbReference type="Proteomes" id="UP000070328">
    <property type="component" value="Unassembled WGS sequence"/>
</dbReference>
<comment type="caution">
    <text evidence="3">The sequence shown here is derived from an EMBL/GenBank/DDBJ whole genome shotgun (WGS) entry which is preliminary data.</text>
</comment>
<sequence length="842" mass="95390">MPFDPGDDRRPVTQDEEQYWESMRQLQEQDDENLDKEYLNNAKYYMARLTELNLEKNELERRALEVHRAITREHKHLEELNDRFQNTRKDMKIQREHHQRQLAVWFDEQRRKQNDERVSIAAAALAGAAPRRDSAHIEASHLSKVASAGLNGMNANGEHRNGAAVTIPSHVRPNQPPLTMIIDASGRTVGPVNRLVSSNRIVIYLSSLPQKRPVQLRDGITFSQDDMKAFGEAEDKWKGAIIQATGLVRKQSQQCAQCASGRGPFVQCIGLDMPEFQACGNCVYQSTNCCDVPSSINQTPPTRGFKALNAQDVYNERAANGSFTNGTATPVGHSRPGSRDKSFAEGSTATDETEEDMTPITKANLLLKHDGKVFTHPECMAGVPVNKIDRTHEYWDPAWPDIVPTIEPTLQSWRDKLQTALEKGQTSMKFQLGRQVNRGETILKFLSDADFCPYQLVGKKYMMTRLVSYDTIFRLADTLRTLEGFKTLDITPLEWLRQRLQEIIILDGPDFNLAKTIHDFYHDSKYVALRLANGKKSIGRPSGMKMAPKDSPNSARGTPNNKKRKLFINEEYPLASQRPLAPTPTPQFQSQPQVQQVQPQMQPHVQPQVHPPVQPQSHPQPQPPPPPPPQSQLPPSQLQSRKSETPLSAPPTPELARQSKKLRTARIPGKLKDEDLHYDGFTDVDDYSGDHIGQHDWALNRIKSRLNSVSTGVTQYWHWIPDNGEQIFEHQVLAESDTLTWGIYAKPVNFHLELEHIQEMKWATDTAKVIVVCKDGVVISPDGKPRGDLLAEFKRDRTKRRFLVFCRKKGVELIKVEADVIQKAWDEYESPDVPAMPDSEIE</sequence>
<dbReference type="OrthoDB" id="4800057at2759"/>
<keyword evidence="1" id="KW-0175">Coiled coil</keyword>
<dbReference type="AlphaFoldDB" id="A0A135RNX3"/>
<feature type="coiled-coil region" evidence="1">
    <location>
        <begin position="42"/>
        <end position="101"/>
    </location>
</feature>
<dbReference type="EMBL" id="JFBX01000920">
    <property type="protein sequence ID" value="KXH25265.1"/>
    <property type="molecule type" value="Genomic_DNA"/>
</dbReference>
<keyword evidence="4" id="KW-1185">Reference proteome</keyword>
<organism evidence="3 4">
    <name type="scientific">Colletotrichum simmondsii</name>
    <dbReference type="NCBI Taxonomy" id="703756"/>
    <lineage>
        <taxon>Eukaryota</taxon>
        <taxon>Fungi</taxon>
        <taxon>Dikarya</taxon>
        <taxon>Ascomycota</taxon>
        <taxon>Pezizomycotina</taxon>
        <taxon>Sordariomycetes</taxon>
        <taxon>Hypocreomycetidae</taxon>
        <taxon>Glomerellales</taxon>
        <taxon>Glomerellaceae</taxon>
        <taxon>Colletotrichum</taxon>
        <taxon>Colletotrichum acutatum species complex</taxon>
    </lineage>
</organism>
<evidence type="ECO:0000256" key="1">
    <source>
        <dbReference type="SAM" id="Coils"/>
    </source>
</evidence>
<reference evidence="3 4" key="1">
    <citation type="submission" date="2014-02" db="EMBL/GenBank/DDBJ databases">
        <title>The genome sequence of Colletotrichum simmondsii CBS122122.</title>
        <authorList>
            <person name="Baroncelli R."/>
            <person name="Thon M.R."/>
        </authorList>
    </citation>
    <scope>NUCLEOTIDE SEQUENCE [LARGE SCALE GENOMIC DNA]</scope>
    <source>
        <strain evidence="3 4">CBS122122</strain>
    </source>
</reference>
<evidence type="ECO:0000313" key="4">
    <source>
        <dbReference type="Proteomes" id="UP000070328"/>
    </source>
</evidence>
<dbReference type="InterPro" id="IPR022190">
    <property type="entry name" value="DUF3716"/>
</dbReference>
<name>A0A135RNX3_9PEZI</name>
<feature type="compositionally biased region" description="Pro residues" evidence="2">
    <location>
        <begin position="609"/>
        <end position="632"/>
    </location>
</feature>
<evidence type="ECO:0000256" key="2">
    <source>
        <dbReference type="SAM" id="MobiDB-lite"/>
    </source>
</evidence>
<protein>
    <submittedName>
        <fullName evidence="3">Uncharacterized protein</fullName>
    </submittedName>
</protein>
<evidence type="ECO:0000313" key="3">
    <source>
        <dbReference type="EMBL" id="KXH25265.1"/>
    </source>
</evidence>
<feature type="compositionally biased region" description="Polar residues" evidence="2">
    <location>
        <begin position="551"/>
        <end position="560"/>
    </location>
</feature>
<gene>
    <name evidence="3" type="ORF">CSIM01_04209</name>
</gene>
<feature type="region of interest" description="Disordered" evidence="2">
    <location>
        <begin position="577"/>
        <end position="668"/>
    </location>
</feature>
<feature type="compositionally biased region" description="Low complexity" evidence="2">
    <location>
        <begin position="586"/>
        <end position="608"/>
    </location>
</feature>
<feature type="region of interest" description="Disordered" evidence="2">
    <location>
        <begin position="320"/>
        <end position="357"/>
    </location>
</feature>